<sequence length="118" mass="12775">MVPLMSLAFNLLNSYLQARLGSGPAQSGRRRVQGVEGSVVRVGELSELFSGVCGVAGLGRDDVILRWAGPFFSTRAPTWCLVHVGLISGTGRSLEMIIPNLEKLSFPFCIDYYACIPI</sequence>
<feature type="chain" id="PRO_5015196789" evidence="1">
    <location>
        <begin position="19"/>
        <end position="118"/>
    </location>
</feature>
<evidence type="ECO:0000256" key="1">
    <source>
        <dbReference type="SAM" id="SignalP"/>
    </source>
</evidence>
<gene>
    <name evidence="2" type="ORF">PanWU01x14_324680</name>
</gene>
<reference evidence="3" key="1">
    <citation type="submission" date="2016-06" db="EMBL/GenBank/DDBJ databases">
        <title>Parallel loss of symbiosis genes in relatives of nitrogen-fixing non-legume Parasponia.</title>
        <authorList>
            <person name="Van Velzen R."/>
            <person name="Holmer R."/>
            <person name="Bu F."/>
            <person name="Rutten L."/>
            <person name="Van Zeijl A."/>
            <person name="Liu W."/>
            <person name="Santuari L."/>
            <person name="Cao Q."/>
            <person name="Sharma T."/>
            <person name="Shen D."/>
            <person name="Roswanjaya Y."/>
            <person name="Wardhani T."/>
            <person name="Kalhor M.S."/>
            <person name="Jansen J."/>
            <person name="Van den Hoogen J."/>
            <person name="Gungor B."/>
            <person name="Hartog M."/>
            <person name="Hontelez J."/>
            <person name="Verver J."/>
            <person name="Yang W.-C."/>
            <person name="Schijlen E."/>
            <person name="Repin R."/>
            <person name="Schilthuizen M."/>
            <person name="Schranz E."/>
            <person name="Heidstra R."/>
            <person name="Miyata K."/>
            <person name="Fedorova E."/>
            <person name="Kohlen W."/>
            <person name="Bisseling T."/>
            <person name="Smit S."/>
            <person name="Geurts R."/>
        </authorList>
    </citation>
    <scope>NUCLEOTIDE SEQUENCE [LARGE SCALE GENOMIC DNA]</scope>
    <source>
        <strain evidence="3">cv. WU1-14</strain>
    </source>
</reference>
<keyword evidence="1" id="KW-0732">Signal</keyword>
<evidence type="ECO:0000313" key="2">
    <source>
        <dbReference type="EMBL" id="PON36915.1"/>
    </source>
</evidence>
<evidence type="ECO:0000313" key="3">
    <source>
        <dbReference type="Proteomes" id="UP000237105"/>
    </source>
</evidence>
<name>A0A2P5AK41_PARAD</name>
<dbReference type="AlphaFoldDB" id="A0A2P5AK41"/>
<organism evidence="2 3">
    <name type="scientific">Parasponia andersonii</name>
    <name type="common">Sponia andersonii</name>
    <dbReference type="NCBI Taxonomy" id="3476"/>
    <lineage>
        <taxon>Eukaryota</taxon>
        <taxon>Viridiplantae</taxon>
        <taxon>Streptophyta</taxon>
        <taxon>Embryophyta</taxon>
        <taxon>Tracheophyta</taxon>
        <taxon>Spermatophyta</taxon>
        <taxon>Magnoliopsida</taxon>
        <taxon>eudicotyledons</taxon>
        <taxon>Gunneridae</taxon>
        <taxon>Pentapetalae</taxon>
        <taxon>rosids</taxon>
        <taxon>fabids</taxon>
        <taxon>Rosales</taxon>
        <taxon>Cannabaceae</taxon>
        <taxon>Parasponia</taxon>
    </lineage>
</organism>
<accession>A0A2P5AK41</accession>
<dbReference type="EMBL" id="JXTB01000549">
    <property type="protein sequence ID" value="PON36915.1"/>
    <property type="molecule type" value="Genomic_DNA"/>
</dbReference>
<protein>
    <submittedName>
        <fullName evidence="2">Uncharacterized protein</fullName>
    </submittedName>
</protein>
<dbReference type="Proteomes" id="UP000237105">
    <property type="component" value="Unassembled WGS sequence"/>
</dbReference>
<keyword evidence="3" id="KW-1185">Reference proteome</keyword>
<comment type="caution">
    <text evidence="2">The sequence shown here is derived from an EMBL/GenBank/DDBJ whole genome shotgun (WGS) entry which is preliminary data.</text>
</comment>
<feature type="signal peptide" evidence="1">
    <location>
        <begin position="1"/>
        <end position="18"/>
    </location>
</feature>
<proteinExistence type="predicted"/>